<dbReference type="Pfam" id="PF00814">
    <property type="entry name" value="TsaD"/>
    <property type="match status" value="1"/>
</dbReference>
<sequence length="89" mass="9578">MVLILGMEGSANKLGIGVVQDGVVLSNPRVTYITPPGEGFQPSETARHHMKHIVELVKQALKEAGELDPIRLDAIAYTKVGSAQIIFLV</sequence>
<name>A0A3S5A2E9_9PLAT</name>
<dbReference type="Proteomes" id="UP000784294">
    <property type="component" value="Unassembled WGS sequence"/>
</dbReference>
<gene>
    <name evidence="2" type="ORF">PXEA_LOCUS6629</name>
</gene>
<dbReference type="PANTHER" id="PTHR11735:SF14">
    <property type="entry name" value="TRNA N6-ADENOSINE THREONYLCARBAMOYLTRANSFERASE"/>
    <property type="match status" value="1"/>
</dbReference>
<dbReference type="Gene3D" id="3.30.420.40">
    <property type="match status" value="1"/>
</dbReference>
<evidence type="ECO:0000259" key="1">
    <source>
        <dbReference type="Pfam" id="PF00814"/>
    </source>
</evidence>
<dbReference type="SUPFAM" id="SSF53067">
    <property type="entry name" value="Actin-like ATPase domain"/>
    <property type="match status" value="1"/>
</dbReference>
<dbReference type="GO" id="GO:0000408">
    <property type="term" value="C:EKC/KEOPS complex"/>
    <property type="evidence" value="ECO:0007669"/>
    <property type="project" value="TreeGrafter"/>
</dbReference>
<feature type="domain" description="Gcp-like" evidence="1">
    <location>
        <begin position="29"/>
        <end position="79"/>
    </location>
</feature>
<dbReference type="EMBL" id="CAAALY010016989">
    <property type="protein sequence ID" value="VEL13189.1"/>
    <property type="molecule type" value="Genomic_DNA"/>
</dbReference>
<protein>
    <recommendedName>
        <fullName evidence="1">Gcp-like domain-containing protein</fullName>
    </recommendedName>
</protein>
<evidence type="ECO:0000313" key="2">
    <source>
        <dbReference type="EMBL" id="VEL13189.1"/>
    </source>
</evidence>
<comment type="caution">
    <text evidence="2">The sequence shown here is derived from an EMBL/GenBank/DDBJ whole genome shotgun (WGS) entry which is preliminary data.</text>
</comment>
<dbReference type="GO" id="GO:0005737">
    <property type="term" value="C:cytoplasm"/>
    <property type="evidence" value="ECO:0007669"/>
    <property type="project" value="TreeGrafter"/>
</dbReference>
<dbReference type="InterPro" id="IPR000905">
    <property type="entry name" value="Gcp-like_dom"/>
</dbReference>
<proteinExistence type="predicted"/>
<accession>A0A3S5A2E9</accession>
<dbReference type="InterPro" id="IPR043129">
    <property type="entry name" value="ATPase_NBD"/>
</dbReference>
<keyword evidence="3" id="KW-1185">Reference proteome</keyword>
<reference evidence="2" key="1">
    <citation type="submission" date="2018-11" db="EMBL/GenBank/DDBJ databases">
        <authorList>
            <consortium name="Pathogen Informatics"/>
        </authorList>
    </citation>
    <scope>NUCLEOTIDE SEQUENCE</scope>
</reference>
<organism evidence="2 3">
    <name type="scientific">Protopolystoma xenopodis</name>
    <dbReference type="NCBI Taxonomy" id="117903"/>
    <lineage>
        <taxon>Eukaryota</taxon>
        <taxon>Metazoa</taxon>
        <taxon>Spiralia</taxon>
        <taxon>Lophotrochozoa</taxon>
        <taxon>Platyhelminthes</taxon>
        <taxon>Monogenea</taxon>
        <taxon>Polyopisthocotylea</taxon>
        <taxon>Polystomatidea</taxon>
        <taxon>Polystomatidae</taxon>
        <taxon>Protopolystoma</taxon>
    </lineage>
</organism>
<evidence type="ECO:0000313" key="3">
    <source>
        <dbReference type="Proteomes" id="UP000784294"/>
    </source>
</evidence>
<dbReference type="AlphaFoldDB" id="A0A3S5A2E9"/>
<dbReference type="PANTHER" id="PTHR11735">
    <property type="entry name" value="TRNA N6-ADENOSINE THREONYLCARBAMOYLTRANSFERASE"/>
    <property type="match status" value="1"/>
</dbReference>
<dbReference type="OrthoDB" id="10254073at2759"/>